<dbReference type="GO" id="GO:0010181">
    <property type="term" value="F:FMN binding"/>
    <property type="evidence" value="ECO:0007669"/>
    <property type="project" value="InterPro"/>
</dbReference>
<dbReference type="InterPro" id="IPR050268">
    <property type="entry name" value="NADH-dep_flavin_reductase"/>
</dbReference>
<dbReference type="InterPro" id="IPR002563">
    <property type="entry name" value="Flavin_Rdtase-like_dom"/>
</dbReference>
<dbReference type="PANTHER" id="PTHR30466:SF11">
    <property type="entry name" value="FLAVIN-DEPENDENT MONOOXYGENASE, REDUCTASE SUBUNIT HSAB"/>
    <property type="match status" value="1"/>
</dbReference>
<evidence type="ECO:0000256" key="3">
    <source>
        <dbReference type="SAM" id="MobiDB-lite"/>
    </source>
</evidence>
<comment type="similarity">
    <text evidence="1">Belongs to the non-flavoprotein flavin reductase family.</text>
</comment>
<evidence type="ECO:0000259" key="4">
    <source>
        <dbReference type="SMART" id="SM00903"/>
    </source>
</evidence>
<name>A0A5J6L418_9MICO</name>
<accession>A0A5J6L418</accession>
<protein>
    <submittedName>
        <fullName evidence="5">Flavin reductase family protein</fullName>
    </submittedName>
</protein>
<evidence type="ECO:0000256" key="2">
    <source>
        <dbReference type="ARBA" id="ARBA00023002"/>
    </source>
</evidence>
<dbReference type="PANTHER" id="PTHR30466">
    <property type="entry name" value="FLAVIN REDUCTASE"/>
    <property type="match status" value="1"/>
</dbReference>
<evidence type="ECO:0000313" key="6">
    <source>
        <dbReference type="Proteomes" id="UP000325516"/>
    </source>
</evidence>
<dbReference type="EMBL" id="CP044232">
    <property type="protein sequence ID" value="QEW03217.1"/>
    <property type="molecule type" value="Genomic_DNA"/>
</dbReference>
<proteinExistence type="inferred from homology"/>
<feature type="domain" description="Flavin reductase like" evidence="4">
    <location>
        <begin position="66"/>
        <end position="210"/>
    </location>
</feature>
<dbReference type="Proteomes" id="UP000325516">
    <property type="component" value="Chromosome"/>
</dbReference>
<sequence length="448" mass="48572">MIPPDWSSRSSRRRTVCPNPWRRRAPTSTPGLSISTVDRRGFSSPPSRRYTAMAPSIDPQQFRDVLGHYPTGVSVITALSAAGEPMAMVVGTFTSVSLDPPLVAFLPNRTSTSFARLKDASRFAVNILAHDQEELVRRLARSDPRKMDDENWRLSPAGNPVLDGVVAVIECDLSSVAEAGDHYIVIGAVTDLYTERPTVPLLFFRGGYGEFAPKSFVVTEGRGMSGAVTQAQVLRSPVEQAAGELGGELTLFGRVAGDSVALATAAAPGGSQITPLGTRYPIAPPIGAQYVAWADAREQDSWIDKAIGATRDEIASYRRHLEDARRWGWSVNVAPDDAAHWPAVFPEVDGSDDAVKGRHAMVTRRMAESTRGREIDSLLDDAQYQVIGFVAPIFLAEGTAPELMVRLLLYPSVRMSKDEILRKGALLKNFAVSAAEQLRDSLATASAR</sequence>
<dbReference type="SUPFAM" id="SSF50475">
    <property type="entry name" value="FMN-binding split barrel"/>
    <property type="match status" value="1"/>
</dbReference>
<dbReference type="AlphaFoldDB" id="A0A5J6L418"/>
<organism evidence="5 6">
    <name type="scientific">Microbacterium lushaniae</name>
    <dbReference type="NCBI Taxonomy" id="2614639"/>
    <lineage>
        <taxon>Bacteria</taxon>
        <taxon>Bacillati</taxon>
        <taxon>Actinomycetota</taxon>
        <taxon>Actinomycetes</taxon>
        <taxon>Micrococcales</taxon>
        <taxon>Microbacteriaceae</taxon>
        <taxon>Microbacterium</taxon>
    </lineage>
</organism>
<keyword evidence="2" id="KW-0560">Oxidoreductase</keyword>
<evidence type="ECO:0000313" key="5">
    <source>
        <dbReference type="EMBL" id="QEW03217.1"/>
    </source>
</evidence>
<dbReference type="Gene3D" id="2.30.110.10">
    <property type="entry name" value="Electron Transport, Fmn-binding Protein, Chain A"/>
    <property type="match status" value="1"/>
</dbReference>
<dbReference type="KEGG" id="mlz:F6J85_08940"/>
<evidence type="ECO:0000256" key="1">
    <source>
        <dbReference type="ARBA" id="ARBA00008898"/>
    </source>
</evidence>
<dbReference type="SMART" id="SM00903">
    <property type="entry name" value="Flavin_Reduct"/>
    <property type="match status" value="1"/>
</dbReference>
<feature type="compositionally biased region" description="Basic residues" evidence="3">
    <location>
        <begin position="10"/>
        <end position="25"/>
    </location>
</feature>
<dbReference type="GO" id="GO:0042602">
    <property type="term" value="F:riboflavin reductase (NADPH) activity"/>
    <property type="evidence" value="ECO:0007669"/>
    <property type="project" value="TreeGrafter"/>
</dbReference>
<feature type="compositionally biased region" description="Polar residues" evidence="3">
    <location>
        <begin position="26"/>
        <end position="36"/>
    </location>
</feature>
<keyword evidence="6" id="KW-1185">Reference proteome</keyword>
<feature type="region of interest" description="Disordered" evidence="3">
    <location>
        <begin position="1"/>
        <end position="52"/>
    </location>
</feature>
<dbReference type="InterPro" id="IPR012349">
    <property type="entry name" value="Split_barrel_FMN-bd"/>
</dbReference>
<dbReference type="Pfam" id="PF01613">
    <property type="entry name" value="Flavin_Reduct"/>
    <property type="match status" value="1"/>
</dbReference>
<gene>
    <name evidence="5" type="ORF">F6J85_08940</name>
</gene>
<reference evidence="6" key="1">
    <citation type="submission" date="2019-09" db="EMBL/GenBank/DDBJ databases">
        <title>Mumia zhuanghuii sp. nov. isolated from the intestinal contents of plateau pika (Ochotona curzoniae) in the Qinghai-Tibet plateau of China.</title>
        <authorList>
            <person name="Tian Z."/>
        </authorList>
    </citation>
    <scope>NUCLEOTIDE SEQUENCE [LARGE SCALE GENOMIC DNA]</scope>
    <source>
        <strain evidence="6">L-031</strain>
    </source>
</reference>